<organism evidence="1 2">
    <name type="scientific">Pseudomonas abietaniphila</name>
    <dbReference type="NCBI Taxonomy" id="89065"/>
    <lineage>
        <taxon>Bacteria</taxon>
        <taxon>Pseudomonadati</taxon>
        <taxon>Pseudomonadota</taxon>
        <taxon>Gammaproteobacteria</taxon>
        <taxon>Pseudomonadales</taxon>
        <taxon>Pseudomonadaceae</taxon>
        <taxon>Pseudomonas</taxon>
    </lineage>
</organism>
<protein>
    <submittedName>
        <fullName evidence="1">Uncharacterized protein</fullName>
    </submittedName>
</protein>
<dbReference type="STRING" id="89065.SAMN05216605_12019"/>
<dbReference type="RefSeq" id="WP_074757936.1">
    <property type="nucleotide sequence ID" value="NZ_FNCO01000020.1"/>
</dbReference>
<reference evidence="2" key="1">
    <citation type="submission" date="2016-10" db="EMBL/GenBank/DDBJ databases">
        <authorList>
            <person name="Varghese N."/>
            <person name="Submissions S."/>
        </authorList>
    </citation>
    <scope>NUCLEOTIDE SEQUENCE [LARGE SCALE GENOMIC DNA]</scope>
    <source>
        <strain evidence="2">ATCC 700689</strain>
    </source>
</reference>
<gene>
    <name evidence="1" type="ORF">SAMN05216605_12019</name>
</gene>
<evidence type="ECO:0000313" key="2">
    <source>
        <dbReference type="Proteomes" id="UP000182894"/>
    </source>
</evidence>
<accession>A0A1G8Q5S2</accession>
<keyword evidence="2" id="KW-1185">Reference proteome</keyword>
<dbReference type="Proteomes" id="UP000182894">
    <property type="component" value="Unassembled WGS sequence"/>
</dbReference>
<sequence length="377" mass="41610">MTVFTIFFCGTGSTKYDSLHDNYWNGELISTLSNNMGSREFADWIVVNGPGSGNLQADELFTESKSYGWTGTAFGKGWHENVQHAVNIVKGKFDWQRTKLTETEYVRLKNAGLPIHKVEETDSWLWRHYDFGNRKVSQQQLQEQIIKTHRKGGIIPTQINLVGWSRGGVSCHMLANALLADPVLRKIPVNIFVVDPVPGPLNTQLEKISLSSNVKQYVAFYARDERSKGFACVIPKTAASTRVSIFPMAGRHATLVGNASLSGAAGPGAMNEPGKLVRHYAEVCLTRWGTKLTKTLNLSAMDVSKLHQSMVMHDSDFVKMRSQSYTGLTEHTANERSVIHNGKTVAFGKVTGVPLNPKEGLAATLAKGNDAYKVILK</sequence>
<dbReference type="AlphaFoldDB" id="A0A1G8Q5S2"/>
<proteinExistence type="predicted"/>
<dbReference type="OrthoDB" id="1432332at2"/>
<dbReference type="EMBL" id="FNCO01000020">
    <property type="protein sequence ID" value="SDI99866.1"/>
    <property type="molecule type" value="Genomic_DNA"/>
</dbReference>
<evidence type="ECO:0000313" key="1">
    <source>
        <dbReference type="EMBL" id="SDI99866.1"/>
    </source>
</evidence>
<name>A0A1G8Q5S2_9PSED</name>